<evidence type="ECO:0000256" key="4">
    <source>
        <dbReference type="HAMAP-Rule" id="MF_00923"/>
    </source>
</evidence>
<feature type="chain" id="PRO_5038007829" description="Outer membrane protein assembly factor BamB" evidence="5">
    <location>
        <begin position="27"/>
        <end position="378"/>
    </location>
</feature>
<keyword evidence="2 4" id="KW-0472">Membrane</keyword>
<proteinExistence type="inferred from homology"/>
<evidence type="ECO:0000256" key="5">
    <source>
        <dbReference type="SAM" id="SignalP"/>
    </source>
</evidence>
<dbReference type="InterPro" id="IPR017687">
    <property type="entry name" value="BamB"/>
</dbReference>
<keyword evidence="4" id="KW-0564">Palmitate</keyword>
<dbReference type="KEGG" id="ares:IWH25_14770"/>
<feature type="domain" description="Pyrrolo-quinoline quinone repeat" evidence="6">
    <location>
        <begin position="76"/>
        <end position="304"/>
    </location>
</feature>
<keyword evidence="1 4" id="KW-0732">Signal</keyword>
<comment type="similarity">
    <text evidence="4">Belongs to the BamB family.</text>
</comment>
<gene>
    <name evidence="4 7" type="primary">bamB</name>
    <name evidence="7" type="ORF">IWH25_14770</name>
</gene>
<evidence type="ECO:0000256" key="2">
    <source>
        <dbReference type="ARBA" id="ARBA00023136"/>
    </source>
</evidence>
<evidence type="ECO:0000313" key="7">
    <source>
        <dbReference type="EMBL" id="QRJ65758.1"/>
    </source>
</evidence>
<dbReference type="PANTHER" id="PTHR34512">
    <property type="entry name" value="CELL SURFACE PROTEIN"/>
    <property type="match status" value="1"/>
</dbReference>
<dbReference type="PROSITE" id="PS51257">
    <property type="entry name" value="PROKAR_LIPOPROTEIN"/>
    <property type="match status" value="1"/>
</dbReference>
<evidence type="ECO:0000313" key="8">
    <source>
        <dbReference type="Proteomes" id="UP000663444"/>
    </source>
</evidence>
<evidence type="ECO:0000256" key="3">
    <source>
        <dbReference type="ARBA" id="ARBA00023237"/>
    </source>
</evidence>
<keyword evidence="3 4" id="KW-0998">Cell outer membrane</keyword>
<evidence type="ECO:0000256" key="1">
    <source>
        <dbReference type="ARBA" id="ARBA00022729"/>
    </source>
</evidence>
<keyword evidence="4" id="KW-0449">Lipoprotein</keyword>
<feature type="signal peptide" evidence="5">
    <location>
        <begin position="1"/>
        <end position="26"/>
    </location>
</feature>
<dbReference type="Pfam" id="PF13360">
    <property type="entry name" value="PQQ_2"/>
    <property type="match status" value="1"/>
</dbReference>
<sequence>MRPLLILAAAVLAAGCSSLDSLNPFASSAPKMAELPPIPSAAEVRVVWKENAGKGENYVFTPAVSGNAIFVAGAKGDVLRIEDGVVRWKVNVGVPLSGGVGSDGRRVVVGSAKGDVLLLDAADGKEIWRAKVSSEVLAAPAVDAALVVVRSGDNRLYAFDVADGKRKWVYQRQTPPLSLRTFAAPLVDGSYVFAGFPGGKLLAVTTNNGASAWEGTVALPKGTTELDRVADITSAPILAGRMICAVAYQGRVACFDLNTGNLAWARDMSSAAGLAADSRYVYVADDKGAVHALDLASGASIWKQDKLAHRQLTAPAARGRLVAVADVKGVVHFLSREDGAFVARVNTDGTPVTAPLRVVDNRFVLQTWGGTVMALEVQ</sequence>
<dbReference type="InterPro" id="IPR011047">
    <property type="entry name" value="Quinoprotein_ADH-like_sf"/>
</dbReference>
<dbReference type="GO" id="GO:0051205">
    <property type="term" value="P:protein insertion into membrane"/>
    <property type="evidence" value="ECO:0007669"/>
    <property type="project" value="UniProtKB-UniRule"/>
</dbReference>
<comment type="function">
    <text evidence="4">Part of the outer membrane protein assembly complex, which is involved in assembly and insertion of beta-barrel proteins into the outer membrane.</text>
</comment>
<dbReference type="SUPFAM" id="SSF50998">
    <property type="entry name" value="Quinoprotein alcohol dehydrogenase-like"/>
    <property type="match status" value="1"/>
</dbReference>
<keyword evidence="8" id="KW-1185">Reference proteome</keyword>
<dbReference type="InterPro" id="IPR015943">
    <property type="entry name" value="WD40/YVTN_repeat-like_dom_sf"/>
</dbReference>
<dbReference type="NCBIfam" id="TIGR03300">
    <property type="entry name" value="assembly_YfgL"/>
    <property type="match status" value="1"/>
</dbReference>
<name>A0A974SSW8_9RHOO</name>
<dbReference type="SMART" id="SM00564">
    <property type="entry name" value="PQQ"/>
    <property type="match status" value="7"/>
</dbReference>
<organism evidence="7 8">
    <name type="scientific">Azospira restricta</name>
    <dbReference type="NCBI Taxonomy" id="404405"/>
    <lineage>
        <taxon>Bacteria</taxon>
        <taxon>Pseudomonadati</taxon>
        <taxon>Pseudomonadota</taxon>
        <taxon>Betaproteobacteria</taxon>
        <taxon>Rhodocyclales</taxon>
        <taxon>Rhodocyclaceae</taxon>
        <taxon>Azospira</taxon>
    </lineage>
</organism>
<dbReference type="InterPro" id="IPR002372">
    <property type="entry name" value="PQQ_rpt_dom"/>
</dbReference>
<dbReference type="EMBL" id="CP064781">
    <property type="protein sequence ID" value="QRJ65758.1"/>
    <property type="molecule type" value="Genomic_DNA"/>
</dbReference>
<dbReference type="AlphaFoldDB" id="A0A974SSW8"/>
<dbReference type="HAMAP" id="MF_00923">
    <property type="entry name" value="OM_assembly_BamB"/>
    <property type="match status" value="1"/>
</dbReference>
<dbReference type="GO" id="GO:0009279">
    <property type="term" value="C:cell outer membrane"/>
    <property type="evidence" value="ECO:0007669"/>
    <property type="project" value="UniProtKB-SubCell"/>
</dbReference>
<protein>
    <recommendedName>
        <fullName evidence="4">Outer membrane protein assembly factor BamB</fullName>
    </recommendedName>
</protein>
<dbReference type="InterPro" id="IPR018391">
    <property type="entry name" value="PQQ_b-propeller_rpt"/>
</dbReference>
<evidence type="ECO:0000259" key="6">
    <source>
        <dbReference type="Pfam" id="PF13360"/>
    </source>
</evidence>
<dbReference type="GO" id="GO:0043165">
    <property type="term" value="P:Gram-negative-bacterium-type cell outer membrane assembly"/>
    <property type="evidence" value="ECO:0007669"/>
    <property type="project" value="UniProtKB-UniRule"/>
</dbReference>
<comment type="subunit">
    <text evidence="4">Part of the Bam complex.</text>
</comment>
<reference evidence="7" key="1">
    <citation type="submission" date="2020-11" db="EMBL/GenBank/DDBJ databases">
        <title>Azospira restricta DSM 18626 genome sequence.</title>
        <authorList>
            <person name="Moe W.M."/>
        </authorList>
    </citation>
    <scope>NUCLEOTIDE SEQUENCE</scope>
    <source>
        <strain evidence="7">DSM 18626</strain>
    </source>
</reference>
<accession>A0A974SSW8</accession>
<dbReference type="Proteomes" id="UP000663444">
    <property type="component" value="Chromosome"/>
</dbReference>
<dbReference type="Gene3D" id="2.130.10.10">
    <property type="entry name" value="YVTN repeat-like/Quinoprotein amine dehydrogenase"/>
    <property type="match status" value="1"/>
</dbReference>
<comment type="subcellular location">
    <subcellularLocation>
        <location evidence="4">Cell outer membrane</location>
        <topology evidence="4">Lipid-anchor</topology>
    </subcellularLocation>
</comment>
<dbReference type="PANTHER" id="PTHR34512:SF30">
    <property type="entry name" value="OUTER MEMBRANE PROTEIN ASSEMBLY FACTOR BAMB"/>
    <property type="match status" value="1"/>
</dbReference>